<dbReference type="GO" id="GO:0030168">
    <property type="term" value="P:platelet activation"/>
    <property type="evidence" value="ECO:0007669"/>
    <property type="project" value="UniProtKB-ARBA"/>
</dbReference>
<evidence type="ECO:0000256" key="12">
    <source>
        <dbReference type="RuleBase" id="RU000688"/>
    </source>
</evidence>
<evidence type="ECO:0000256" key="11">
    <source>
        <dbReference type="PIRSR" id="PIRSR603912-52"/>
    </source>
</evidence>
<dbReference type="GO" id="GO:0015057">
    <property type="term" value="F:thrombin-activated receptor activity"/>
    <property type="evidence" value="ECO:0007669"/>
    <property type="project" value="InterPro"/>
</dbReference>
<dbReference type="PRINTS" id="PR00237">
    <property type="entry name" value="GPCRRHODOPSN"/>
</dbReference>
<feature type="transmembrane region" description="Helical" evidence="14">
    <location>
        <begin position="231"/>
        <end position="249"/>
    </location>
</feature>
<feature type="transmembrane region" description="Helical" evidence="14">
    <location>
        <begin position="191"/>
        <end position="211"/>
    </location>
</feature>
<dbReference type="OMA" id="PCANDSD"/>
<dbReference type="GO" id="GO:0005886">
    <property type="term" value="C:plasma membrane"/>
    <property type="evidence" value="ECO:0007669"/>
    <property type="project" value="UniProtKB-SubCell"/>
</dbReference>
<dbReference type="InterPro" id="IPR017452">
    <property type="entry name" value="GPCR_Rhodpsn_7TM"/>
</dbReference>
<evidence type="ECO:0000256" key="8">
    <source>
        <dbReference type="ARBA" id="ARBA00023170"/>
    </source>
</evidence>
<feature type="transmembrane region" description="Helical" evidence="14">
    <location>
        <begin position="270"/>
        <end position="290"/>
    </location>
</feature>
<keyword evidence="9" id="KW-0325">Glycoprotein</keyword>
<feature type="transmembrane region" description="Helical" evidence="14">
    <location>
        <begin position="361"/>
        <end position="382"/>
    </location>
</feature>
<accession>A0A8C5AD81</accession>
<name>A0A8C5AD81_GADMO</name>
<feature type="compositionally biased region" description="Low complexity" evidence="13">
    <location>
        <begin position="441"/>
        <end position="458"/>
    </location>
</feature>
<gene>
    <name evidence="16" type="primary">si:ch211-132p1.2</name>
</gene>
<dbReference type="SUPFAM" id="SSF81321">
    <property type="entry name" value="Family A G protein-coupled receptor-like"/>
    <property type="match status" value="1"/>
</dbReference>
<dbReference type="AlphaFoldDB" id="A0A8C5AD81"/>
<evidence type="ECO:0000256" key="10">
    <source>
        <dbReference type="ARBA" id="ARBA00023224"/>
    </source>
</evidence>
<feature type="transmembrane region" description="Helical" evidence="14">
    <location>
        <begin position="394"/>
        <end position="419"/>
    </location>
</feature>
<reference evidence="16" key="1">
    <citation type="submission" date="2025-08" db="UniProtKB">
        <authorList>
            <consortium name="Ensembl"/>
        </authorList>
    </citation>
    <scope>IDENTIFICATION</scope>
</reference>
<keyword evidence="10 12" id="KW-0807">Transducer</keyword>
<keyword evidence="6 14" id="KW-0472">Membrane</keyword>
<feature type="transmembrane region" description="Helical" evidence="14">
    <location>
        <begin position="318"/>
        <end position="341"/>
    </location>
</feature>
<dbReference type="Pfam" id="PF00001">
    <property type="entry name" value="7tm_1"/>
    <property type="match status" value="1"/>
</dbReference>
<dbReference type="InterPro" id="IPR003912">
    <property type="entry name" value="Protea_act_rcpt"/>
</dbReference>
<evidence type="ECO:0000313" key="17">
    <source>
        <dbReference type="Proteomes" id="UP000694546"/>
    </source>
</evidence>
<comment type="subcellular location">
    <subcellularLocation>
        <location evidence="1">Cell membrane</location>
        <topology evidence="1">Multi-pass membrane protein</topology>
    </subcellularLocation>
</comment>
<evidence type="ECO:0000256" key="3">
    <source>
        <dbReference type="ARBA" id="ARBA00022692"/>
    </source>
</evidence>
<sequence>MRGWVLVDGAAESIWKEELCGVGPVVDPEKNRPLIALLSEVRSPSTFDGWEEEAGRRKRGVIQPLSLLLEQIPCSAGERRQGRLGSMRDAAVTMWRTLLFIGLLAAQVRLSYPNPMEECSGMGVRLRSFNLMTKCNSTTLREKSLQQIQAPTTNLFIPILYLFALCVGLPANLLALWVLVFRTKKLPSTTLLINLTAGDIMLLLVLPFRIVYHLKGNDWVFGEPFCRIVMAMFYGNMYGCNLCLALVALDRYVALVHPFGAKVLRSRRTSLYMSLVVWMVVIAAMVPLLVSQQSYVLDELQITTCHDALPVQEQETYFLPYFTTLFTLCFLLPFLVIVYCYSAVLRTLVAGGKRYSHAVRVTALVLVVFLVCMLPSNILLLLTYSDSILDGEDIYLPYMVSLAVSTLNSCIDPFIYYYVSDDFREKVRNLLPCCGDRNDNSSSSGNPVSNSSSSRIKSQLTLLSKSSRQATIDEDAA</sequence>
<evidence type="ECO:0000256" key="9">
    <source>
        <dbReference type="ARBA" id="ARBA00023180"/>
    </source>
</evidence>
<feature type="region of interest" description="Disordered" evidence="13">
    <location>
        <begin position="438"/>
        <end position="477"/>
    </location>
</feature>
<feature type="compositionally biased region" description="Polar residues" evidence="13">
    <location>
        <begin position="459"/>
        <end position="470"/>
    </location>
</feature>
<keyword evidence="17" id="KW-1185">Reference proteome</keyword>
<evidence type="ECO:0000256" key="13">
    <source>
        <dbReference type="SAM" id="MobiDB-lite"/>
    </source>
</evidence>
<evidence type="ECO:0000313" key="16">
    <source>
        <dbReference type="Ensembl" id="ENSGMOP00000029784.1"/>
    </source>
</evidence>
<evidence type="ECO:0000256" key="1">
    <source>
        <dbReference type="ARBA" id="ARBA00004651"/>
    </source>
</evidence>
<feature type="domain" description="G-protein coupled receptors family 1 profile" evidence="15">
    <location>
        <begin position="171"/>
        <end position="416"/>
    </location>
</feature>
<keyword evidence="2" id="KW-1003">Cell membrane</keyword>
<dbReference type="PRINTS" id="PR01428">
    <property type="entry name" value="PROTEASEAR"/>
</dbReference>
<evidence type="ECO:0000256" key="4">
    <source>
        <dbReference type="ARBA" id="ARBA00022989"/>
    </source>
</evidence>
<feature type="disulfide bond" evidence="11">
    <location>
        <begin position="226"/>
        <end position="305"/>
    </location>
</feature>
<comment type="similarity">
    <text evidence="12">Belongs to the G-protein coupled receptor 1 family.</text>
</comment>
<dbReference type="CDD" id="cd15372">
    <property type="entry name" value="7tmA_PAR4"/>
    <property type="match status" value="1"/>
</dbReference>
<dbReference type="GO" id="GO:0007200">
    <property type="term" value="P:phospholipase C-activating G protein-coupled receptor signaling pathway"/>
    <property type="evidence" value="ECO:0007669"/>
    <property type="project" value="TreeGrafter"/>
</dbReference>
<keyword evidence="8 12" id="KW-0675">Receptor</keyword>
<dbReference type="PANTHER" id="PTHR24232:SF22">
    <property type="entry name" value="PROTEINASE-ACTIVATED RECEPTOR 4"/>
    <property type="match status" value="1"/>
</dbReference>
<proteinExistence type="inferred from homology"/>
<dbReference type="Proteomes" id="UP000694546">
    <property type="component" value="Chromosome 10"/>
</dbReference>
<dbReference type="GO" id="GO:0035025">
    <property type="term" value="P:positive regulation of Rho protein signal transduction"/>
    <property type="evidence" value="ECO:0007669"/>
    <property type="project" value="TreeGrafter"/>
</dbReference>
<dbReference type="PROSITE" id="PS50262">
    <property type="entry name" value="G_PROTEIN_RECEP_F1_2"/>
    <property type="match status" value="1"/>
</dbReference>
<keyword evidence="7 11" id="KW-1015">Disulfide bond</keyword>
<evidence type="ECO:0000256" key="5">
    <source>
        <dbReference type="ARBA" id="ARBA00023040"/>
    </source>
</evidence>
<evidence type="ECO:0000256" key="14">
    <source>
        <dbReference type="SAM" id="Phobius"/>
    </source>
</evidence>
<organism evidence="16 17">
    <name type="scientific">Gadus morhua</name>
    <name type="common">Atlantic cod</name>
    <dbReference type="NCBI Taxonomy" id="8049"/>
    <lineage>
        <taxon>Eukaryota</taxon>
        <taxon>Metazoa</taxon>
        <taxon>Chordata</taxon>
        <taxon>Craniata</taxon>
        <taxon>Vertebrata</taxon>
        <taxon>Euteleostomi</taxon>
        <taxon>Actinopterygii</taxon>
        <taxon>Neopterygii</taxon>
        <taxon>Teleostei</taxon>
        <taxon>Neoteleostei</taxon>
        <taxon>Acanthomorphata</taxon>
        <taxon>Zeiogadaria</taxon>
        <taxon>Gadariae</taxon>
        <taxon>Gadiformes</taxon>
        <taxon>Gadoidei</taxon>
        <taxon>Gadidae</taxon>
        <taxon>Gadus</taxon>
    </lineage>
</organism>
<evidence type="ECO:0000259" key="15">
    <source>
        <dbReference type="PROSITE" id="PS50262"/>
    </source>
</evidence>
<dbReference type="GeneTree" id="ENSGT01050000244840"/>
<evidence type="ECO:0000256" key="6">
    <source>
        <dbReference type="ARBA" id="ARBA00023136"/>
    </source>
</evidence>
<keyword evidence="4 14" id="KW-1133">Transmembrane helix</keyword>
<feature type="transmembrane region" description="Helical" evidence="14">
    <location>
        <begin position="155"/>
        <end position="179"/>
    </location>
</feature>
<evidence type="ECO:0000256" key="2">
    <source>
        <dbReference type="ARBA" id="ARBA00022475"/>
    </source>
</evidence>
<dbReference type="PROSITE" id="PS00237">
    <property type="entry name" value="G_PROTEIN_RECEP_F1_1"/>
    <property type="match status" value="1"/>
</dbReference>
<dbReference type="Gene3D" id="1.20.1070.10">
    <property type="entry name" value="Rhodopsin 7-helix transmembrane proteins"/>
    <property type="match status" value="1"/>
</dbReference>
<dbReference type="Ensembl" id="ENSGMOT00000025236.1">
    <property type="protein sequence ID" value="ENSGMOP00000029784.1"/>
    <property type="gene ID" value="ENSGMOG00000031285.1"/>
</dbReference>
<evidence type="ECO:0000256" key="7">
    <source>
        <dbReference type="ARBA" id="ARBA00023157"/>
    </source>
</evidence>
<keyword evidence="5 12" id="KW-0297">G-protein coupled receptor</keyword>
<dbReference type="InterPro" id="IPR000276">
    <property type="entry name" value="GPCR_Rhodpsn"/>
</dbReference>
<keyword evidence="3 12" id="KW-0812">Transmembrane</keyword>
<reference evidence="16" key="2">
    <citation type="submission" date="2025-09" db="UniProtKB">
        <authorList>
            <consortium name="Ensembl"/>
        </authorList>
    </citation>
    <scope>IDENTIFICATION</scope>
</reference>
<protein>
    <recommendedName>
        <fullName evidence="15">G-protein coupled receptors family 1 profile domain-containing protein</fullName>
    </recommendedName>
</protein>
<dbReference type="PANTHER" id="PTHR24232">
    <property type="entry name" value="G-PROTEIN COUPLED RECEPTOR"/>
    <property type="match status" value="1"/>
</dbReference>